<sequence length="111" mass="12598">MGCFNTQQLELENSGLLIEKLTLKSLLIDKTVRVKRNEKERRTSKNFEKSPTHMRGSWCLGVLQPDPTTPRQPLIKPRCGQQLCLSTLTRGNPRIYVDRHSSTPEASIAHA</sequence>
<comment type="caution">
    <text evidence="1">The sequence shown here is derived from an EMBL/GenBank/DDBJ whole genome shotgun (WGS) entry which is preliminary data.</text>
</comment>
<evidence type="ECO:0000313" key="1">
    <source>
        <dbReference type="EMBL" id="MED6152432.1"/>
    </source>
</evidence>
<gene>
    <name evidence="1" type="ORF">PIB30_092008</name>
</gene>
<proteinExistence type="predicted"/>
<dbReference type="Proteomes" id="UP001341840">
    <property type="component" value="Unassembled WGS sequence"/>
</dbReference>
<reference evidence="1 2" key="1">
    <citation type="journal article" date="2023" name="Plants (Basel)">
        <title>Bridging the Gap: Combining Genomics and Transcriptomics Approaches to Understand Stylosanthes scabra, an Orphan Legume from the Brazilian Caatinga.</title>
        <authorList>
            <person name="Ferreira-Neto J.R.C."/>
            <person name="da Silva M.D."/>
            <person name="Binneck E."/>
            <person name="de Melo N.F."/>
            <person name="da Silva R.H."/>
            <person name="de Melo A.L.T.M."/>
            <person name="Pandolfi V."/>
            <person name="Bustamante F.O."/>
            <person name="Brasileiro-Vidal A.C."/>
            <person name="Benko-Iseppon A.M."/>
        </authorList>
    </citation>
    <scope>NUCLEOTIDE SEQUENCE [LARGE SCALE GENOMIC DNA]</scope>
    <source>
        <tissue evidence="1">Leaves</tissue>
    </source>
</reference>
<dbReference type="EMBL" id="JASCZI010092493">
    <property type="protein sequence ID" value="MED6152432.1"/>
    <property type="molecule type" value="Genomic_DNA"/>
</dbReference>
<accession>A0ABU6TU52</accession>
<organism evidence="1 2">
    <name type="scientific">Stylosanthes scabra</name>
    <dbReference type="NCBI Taxonomy" id="79078"/>
    <lineage>
        <taxon>Eukaryota</taxon>
        <taxon>Viridiplantae</taxon>
        <taxon>Streptophyta</taxon>
        <taxon>Embryophyta</taxon>
        <taxon>Tracheophyta</taxon>
        <taxon>Spermatophyta</taxon>
        <taxon>Magnoliopsida</taxon>
        <taxon>eudicotyledons</taxon>
        <taxon>Gunneridae</taxon>
        <taxon>Pentapetalae</taxon>
        <taxon>rosids</taxon>
        <taxon>fabids</taxon>
        <taxon>Fabales</taxon>
        <taxon>Fabaceae</taxon>
        <taxon>Papilionoideae</taxon>
        <taxon>50 kb inversion clade</taxon>
        <taxon>dalbergioids sensu lato</taxon>
        <taxon>Dalbergieae</taxon>
        <taxon>Pterocarpus clade</taxon>
        <taxon>Stylosanthes</taxon>
    </lineage>
</organism>
<evidence type="ECO:0000313" key="2">
    <source>
        <dbReference type="Proteomes" id="UP001341840"/>
    </source>
</evidence>
<keyword evidence="2" id="KW-1185">Reference proteome</keyword>
<name>A0ABU6TU52_9FABA</name>
<protein>
    <submittedName>
        <fullName evidence="1">Uncharacterized protein</fullName>
    </submittedName>
</protein>